<dbReference type="SMART" id="SM00409">
    <property type="entry name" value="IG"/>
    <property type="match status" value="4"/>
</dbReference>
<name>A0A3Q0S550_AMPCI</name>
<dbReference type="PANTHER" id="PTHR11422:SF0">
    <property type="entry name" value="T-CELL SURFACE GLYCOPROTEIN CD4"/>
    <property type="match status" value="1"/>
</dbReference>
<dbReference type="PROSITE" id="PS50835">
    <property type="entry name" value="IG_LIKE"/>
    <property type="match status" value="2"/>
</dbReference>
<feature type="domain" description="Ig-like" evidence="3">
    <location>
        <begin position="359"/>
        <end position="421"/>
    </location>
</feature>
<keyword evidence="1" id="KW-0812">Transmembrane</keyword>
<dbReference type="InterPro" id="IPR036179">
    <property type="entry name" value="Ig-like_dom_sf"/>
</dbReference>
<feature type="chain" id="PRO_5018715369" description="Ig-like domain-containing protein" evidence="2">
    <location>
        <begin position="39"/>
        <end position="500"/>
    </location>
</feature>
<feature type="domain" description="Ig-like" evidence="3">
    <location>
        <begin position="123"/>
        <end position="213"/>
    </location>
</feature>
<dbReference type="InterPro" id="IPR013783">
    <property type="entry name" value="Ig-like_fold"/>
</dbReference>
<evidence type="ECO:0000256" key="2">
    <source>
        <dbReference type="SAM" id="SignalP"/>
    </source>
</evidence>
<protein>
    <recommendedName>
        <fullName evidence="3">Ig-like domain-containing protein</fullName>
    </recommendedName>
</protein>
<sequence length="500" mass="56697">ITEHRGTLCTEQPLNMMRMRNLIQSLLLIIVLVSTVGAQEVIYAKVGEQVTLVPKSNQRQYVYWHLGNQNGPQLAWLNHLGGKGINEKWKSRLSLQDASLVINDIQQEFFGTFVCKMTSSGKPDSITEYKIIQIIGKLDVKPDTLLLHGDILSLTCNLERTPQVQNKPSIYWLNPQGVRERNNQGKVNVPATSDHNGQWSCVVKDNNNEKKVHVPVGVVGEFLCICTFAFVLQWYTSLTIPCSINSGVTWEQILTKELEEVWWDFVPKLSSGAVSVNRERLFDFNVEKRSLTPGQKKGLRLVSSNKKENLSLTKSKGSVEDRGHYNCSMKFKNGRTLSNTVDLDVLQITSQPGKELIYGQQVNLSCSTGDPLPNDVMLNWTKPETSSRYVQYPTHITIPEVRKGDSGKWRCELWQRGKRLTSAEILLKTETWFYMMCSFYTVYCLMIVSVAYRTPTKRVDAGDHLQCGSHPSPPPRACFHPLPTQKSTVQPFLFLSFQSH</sequence>
<dbReference type="AlphaFoldDB" id="A0A3Q0S550"/>
<dbReference type="SUPFAM" id="SSF48726">
    <property type="entry name" value="Immunoglobulin"/>
    <property type="match status" value="2"/>
</dbReference>
<dbReference type="Ensembl" id="ENSACIT00000017474.1">
    <property type="protein sequence ID" value="ENSACIP00000017013.1"/>
    <property type="gene ID" value="ENSACIG00000013135.1"/>
</dbReference>
<dbReference type="InterPro" id="IPR007110">
    <property type="entry name" value="Ig-like_dom"/>
</dbReference>
<keyword evidence="5" id="KW-1185">Reference proteome</keyword>
<dbReference type="GeneTree" id="ENSGT00940000170568"/>
<accession>A0A3Q0S550</accession>
<evidence type="ECO:0000313" key="5">
    <source>
        <dbReference type="Proteomes" id="UP000261340"/>
    </source>
</evidence>
<dbReference type="Proteomes" id="UP000261340">
    <property type="component" value="Unplaced"/>
</dbReference>
<proteinExistence type="predicted"/>
<keyword evidence="2" id="KW-0732">Signal</keyword>
<evidence type="ECO:0000256" key="1">
    <source>
        <dbReference type="SAM" id="Phobius"/>
    </source>
</evidence>
<reference evidence="4" key="2">
    <citation type="submission" date="2025-09" db="UniProtKB">
        <authorList>
            <consortium name="Ensembl"/>
        </authorList>
    </citation>
    <scope>IDENTIFICATION</scope>
</reference>
<organism evidence="4 5">
    <name type="scientific">Amphilophus citrinellus</name>
    <name type="common">Midas cichlid</name>
    <name type="synonym">Cichlasoma citrinellum</name>
    <dbReference type="NCBI Taxonomy" id="61819"/>
    <lineage>
        <taxon>Eukaryota</taxon>
        <taxon>Metazoa</taxon>
        <taxon>Chordata</taxon>
        <taxon>Craniata</taxon>
        <taxon>Vertebrata</taxon>
        <taxon>Euteleostomi</taxon>
        <taxon>Actinopterygii</taxon>
        <taxon>Neopterygii</taxon>
        <taxon>Teleostei</taxon>
        <taxon>Neoteleostei</taxon>
        <taxon>Acanthomorphata</taxon>
        <taxon>Ovalentaria</taxon>
        <taxon>Cichlomorphae</taxon>
        <taxon>Cichliformes</taxon>
        <taxon>Cichlidae</taxon>
        <taxon>New World cichlids</taxon>
        <taxon>Cichlasomatinae</taxon>
        <taxon>Heroini</taxon>
        <taxon>Amphilophus</taxon>
    </lineage>
</organism>
<dbReference type="PANTHER" id="PTHR11422">
    <property type="entry name" value="T-CELL SURFACE GLYCOPROTEIN CD4"/>
    <property type="match status" value="1"/>
</dbReference>
<feature type="transmembrane region" description="Helical" evidence="1">
    <location>
        <begin position="432"/>
        <end position="452"/>
    </location>
</feature>
<reference evidence="4" key="1">
    <citation type="submission" date="2025-08" db="UniProtKB">
        <authorList>
            <consortium name="Ensembl"/>
        </authorList>
    </citation>
    <scope>IDENTIFICATION</scope>
</reference>
<dbReference type="STRING" id="61819.ENSACIP00000017013"/>
<evidence type="ECO:0000259" key="3">
    <source>
        <dbReference type="PROSITE" id="PS50835"/>
    </source>
</evidence>
<dbReference type="Gene3D" id="2.60.40.10">
    <property type="entry name" value="Immunoglobulins"/>
    <property type="match status" value="4"/>
</dbReference>
<keyword evidence="1" id="KW-1133">Transmembrane helix</keyword>
<evidence type="ECO:0000313" key="4">
    <source>
        <dbReference type="Ensembl" id="ENSACIP00000017013.1"/>
    </source>
</evidence>
<dbReference type="InterPro" id="IPR003599">
    <property type="entry name" value="Ig_sub"/>
</dbReference>
<keyword evidence="1" id="KW-0472">Membrane</keyword>
<feature type="signal peptide" evidence="2">
    <location>
        <begin position="1"/>
        <end position="38"/>
    </location>
</feature>